<dbReference type="SUPFAM" id="SSF54534">
    <property type="entry name" value="FKBP-like"/>
    <property type="match status" value="1"/>
</dbReference>
<keyword evidence="11" id="KW-1185">Reference proteome</keyword>
<feature type="transmembrane region" description="Helical" evidence="8">
    <location>
        <begin position="20"/>
        <end position="38"/>
    </location>
</feature>
<dbReference type="EC" id="5.2.1.8" evidence="6"/>
<evidence type="ECO:0000256" key="7">
    <source>
        <dbReference type="SAM" id="MobiDB-lite"/>
    </source>
</evidence>
<reference evidence="10 11" key="1">
    <citation type="submission" date="2023-03" db="EMBL/GenBank/DDBJ databases">
        <title>Novosphingobium cyanobacteriorum sp. nov., isolated from a eutrophic reservoir during the Microcystis bloom period.</title>
        <authorList>
            <person name="Kang M."/>
            <person name="Le V."/>
            <person name="Ko S.-R."/>
            <person name="Lee S.-A."/>
            <person name="Ahn C.-Y."/>
        </authorList>
    </citation>
    <scope>NUCLEOTIDE SEQUENCE [LARGE SCALE GENOMIC DNA]</scope>
    <source>
        <strain evidence="10 11">HBC54</strain>
    </source>
</reference>
<keyword evidence="8" id="KW-0812">Transmembrane</keyword>
<keyword evidence="4 5" id="KW-0413">Isomerase</keyword>
<evidence type="ECO:0000256" key="5">
    <source>
        <dbReference type="PROSITE-ProRule" id="PRU00277"/>
    </source>
</evidence>
<evidence type="ECO:0000256" key="3">
    <source>
        <dbReference type="ARBA" id="ARBA00023110"/>
    </source>
</evidence>
<dbReference type="PROSITE" id="PS50059">
    <property type="entry name" value="FKBP_PPIASE"/>
    <property type="match status" value="1"/>
</dbReference>
<comment type="similarity">
    <text evidence="2 6">Belongs to the FKBP-type PPIase family.</text>
</comment>
<evidence type="ECO:0000256" key="1">
    <source>
        <dbReference type="ARBA" id="ARBA00000971"/>
    </source>
</evidence>
<protein>
    <recommendedName>
        <fullName evidence="6">Peptidyl-prolyl cis-trans isomerase</fullName>
        <ecNumber evidence="6">5.2.1.8</ecNumber>
    </recommendedName>
</protein>
<dbReference type="RefSeq" id="WP_277279293.1">
    <property type="nucleotide sequence ID" value="NZ_JAROCY010000014.1"/>
</dbReference>
<feature type="region of interest" description="Disordered" evidence="7">
    <location>
        <begin position="165"/>
        <end position="194"/>
    </location>
</feature>
<dbReference type="Gene3D" id="3.10.50.40">
    <property type="match status" value="1"/>
</dbReference>
<evidence type="ECO:0000256" key="6">
    <source>
        <dbReference type="RuleBase" id="RU003915"/>
    </source>
</evidence>
<dbReference type="GO" id="GO:0003755">
    <property type="term" value="F:peptidyl-prolyl cis-trans isomerase activity"/>
    <property type="evidence" value="ECO:0007669"/>
    <property type="project" value="UniProtKB-EC"/>
</dbReference>
<dbReference type="EMBL" id="JAROCY010000014">
    <property type="protein sequence ID" value="MDF8334538.1"/>
    <property type="molecule type" value="Genomic_DNA"/>
</dbReference>
<name>A0ABT6CLU7_9SPHN</name>
<comment type="catalytic activity">
    <reaction evidence="1 5 6">
        <text>[protein]-peptidylproline (omega=180) = [protein]-peptidylproline (omega=0)</text>
        <dbReference type="Rhea" id="RHEA:16237"/>
        <dbReference type="Rhea" id="RHEA-COMP:10747"/>
        <dbReference type="Rhea" id="RHEA-COMP:10748"/>
        <dbReference type="ChEBI" id="CHEBI:83833"/>
        <dbReference type="ChEBI" id="CHEBI:83834"/>
        <dbReference type="EC" id="5.2.1.8"/>
    </reaction>
</comment>
<evidence type="ECO:0000256" key="2">
    <source>
        <dbReference type="ARBA" id="ARBA00006577"/>
    </source>
</evidence>
<feature type="compositionally biased region" description="Gly residues" evidence="7">
    <location>
        <begin position="168"/>
        <end position="179"/>
    </location>
</feature>
<evidence type="ECO:0000313" key="11">
    <source>
        <dbReference type="Proteomes" id="UP001222770"/>
    </source>
</evidence>
<dbReference type="PANTHER" id="PTHR43811:SF19">
    <property type="entry name" value="39 KDA FK506-BINDING NUCLEAR PROTEIN"/>
    <property type="match status" value="1"/>
</dbReference>
<feature type="domain" description="PPIase FKBP-type" evidence="9">
    <location>
        <begin position="59"/>
        <end position="147"/>
    </location>
</feature>
<proteinExistence type="inferred from homology"/>
<dbReference type="InterPro" id="IPR001179">
    <property type="entry name" value="PPIase_FKBP_dom"/>
</dbReference>
<sequence length="194" mass="20484">MSEITRVPLQPIAKGSLGKLWLGVVAALALGGAVAYGARYHGLEVETVKAGAGPMPTVADVVLVNYVGHLTNGKEFDRGEKVAMPVEGVIPGFSQGLQKMQRGGKYKLTIPAAMAYGDKEQKNQATGEVVIPANSDLVFEVELVDFKSAAELEQQRRLMQQLQQQMQGRGGKGAPGGAVPGMEAMPGMEPAPQQ</sequence>
<comment type="caution">
    <text evidence="10">The sequence shown here is derived from an EMBL/GenBank/DDBJ whole genome shotgun (WGS) entry which is preliminary data.</text>
</comment>
<organism evidence="10 11">
    <name type="scientific">Novosphingobium cyanobacteriorum</name>
    <dbReference type="NCBI Taxonomy" id="3024215"/>
    <lineage>
        <taxon>Bacteria</taxon>
        <taxon>Pseudomonadati</taxon>
        <taxon>Pseudomonadota</taxon>
        <taxon>Alphaproteobacteria</taxon>
        <taxon>Sphingomonadales</taxon>
        <taxon>Sphingomonadaceae</taxon>
        <taxon>Novosphingobium</taxon>
    </lineage>
</organism>
<evidence type="ECO:0000256" key="8">
    <source>
        <dbReference type="SAM" id="Phobius"/>
    </source>
</evidence>
<dbReference type="InterPro" id="IPR046357">
    <property type="entry name" value="PPIase_dom_sf"/>
</dbReference>
<keyword evidence="3 5" id="KW-0697">Rotamase</keyword>
<dbReference type="PANTHER" id="PTHR43811">
    <property type="entry name" value="FKBP-TYPE PEPTIDYL-PROLYL CIS-TRANS ISOMERASE FKPA"/>
    <property type="match status" value="1"/>
</dbReference>
<dbReference type="Pfam" id="PF00254">
    <property type="entry name" value="FKBP_C"/>
    <property type="match status" value="1"/>
</dbReference>
<gene>
    <name evidence="10" type="ORF">POM99_15125</name>
</gene>
<accession>A0ABT6CLU7</accession>
<keyword evidence="8" id="KW-1133">Transmembrane helix</keyword>
<evidence type="ECO:0000313" key="10">
    <source>
        <dbReference type="EMBL" id="MDF8334538.1"/>
    </source>
</evidence>
<dbReference type="Proteomes" id="UP001222770">
    <property type="component" value="Unassembled WGS sequence"/>
</dbReference>
<evidence type="ECO:0000259" key="9">
    <source>
        <dbReference type="PROSITE" id="PS50059"/>
    </source>
</evidence>
<keyword evidence="8" id="KW-0472">Membrane</keyword>
<evidence type="ECO:0000256" key="4">
    <source>
        <dbReference type="ARBA" id="ARBA00023235"/>
    </source>
</evidence>